<name>A0ABV1HAG2_9FIRM</name>
<dbReference type="Pfam" id="PF05016">
    <property type="entry name" value="ParE_toxin"/>
    <property type="match status" value="1"/>
</dbReference>
<dbReference type="PANTHER" id="PTHR38813:SF1">
    <property type="entry name" value="TOXIN RELE1-RELATED"/>
    <property type="match status" value="1"/>
</dbReference>
<evidence type="ECO:0000313" key="3">
    <source>
        <dbReference type="Proteomes" id="UP001454489"/>
    </source>
</evidence>
<proteinExistence type="predicted"/>
<dbReference type="PANTHER" id="PTHR38813">
    <property type="match status" value="1"/>
</dbReference>
<organism evidence="2 3">
    <name type="scientific">Maccoyibacter intestinihominis</name>
    <dbReference type="NCBI Taxonomy" id="3133499"/>
    <lineage>
        <taxon>Bacteria</taxon>
        <taxon>Bacillati</taxon>
        <taxon>Bacillota</taxon>
        <taxon>Clostridia</taxon>
        <taxon>Lachnospirales</taxon>
        <taxon>Lachnospiraceae</taxon>
        <taxon>Maccoyibacter</taxon>
    </lineage>
</organism>
<gene>
    <name evidence="2" type="ORF">WMO43_02195</name>
</gene>
<dbReference type="InterPro" id="IPR035093">
    <property type="entry name" value="RelE/ParE_toxin_dom_sf"/>
</dbReference>
<dbReference type="InterPro" id="IPR052747">
    <property type="entry name" value="TA_system_RelE_toxin"/>
</dbReference>
<keyword evidence="3" id="KW-1185">Reference proteome</keyword>
<protein>
    <submittedName>
        <fullName evidence="2">Type II toxin-antitoxin system RelE/ParE family toxin</fullName>
    </submittedName>
</protein>
<dbReference type="InterPro" id="IPR007712">
    <property type="entry name" value="RelE/ParE_toxin"/>
</dbReference>
<evidence type="ECO:0000313" key="2">
    <source>
        <dbReference type="EMBL" id="MEQ2556693.1"/>
    </source>
</evidence>
<reference evidence="2 3" key="1">
    <citation type="submission" date="2024-03" db="EMBL/GenBank/DDBJ databases">
        <title>Human intestinal bacterial collection.</title>
        <authorList>
            <person name="Pauvert C."/>
            <person name="Hitch T.C.A."/>
            <person name="Clavel T."/>
        </authorList>
    </citation>
    <scope>NUCLEOTIDE SEQUENCE [LARGE SCALE GENOMIC DNA]</scope>
    <source>
        <strain evidence="2 3">CLA-AA-H185</strain>
    </source>
</reference>
<sequence>MELEIQYEKSAVKYLKALQKPQRNLILNAIEKLTHKPAEGDIKKMSGYKDGRYRLRVGKYRIIYKYLSDNELEILYIMDIGSRGDIYK</sequence>
<comment type="caution">
    <text evidence="2">The sequence shown here is derived from an EMBL/GenBank/DDBJ whole genome shotgun (WGS) entry which is preliminary data.</text>
</comment>
<evidence type="ECO:0000256" key="1">
    <source>
        <dbReference type="ARBA" id="ARBA00022649"/>
    </source>
</evidence>
<dbReference type="RefSeq" id="WP_353529701.1">
    <property type="nucleotide sequence ID" value="NZ_JBBMEX010000002.1"/>
</dbReference>
<dbReference type="Proteomes" id="UP001454489">
    <property type="component" value="Unassembled WGS sequence"/>
</dbReference>
<dbReference type="SUPFAM" id="SSF143011">
    <property type="entry name" value="RelE-like"/>
    <property type="match status" value="1"/>
</dbReference>
<dbReference type="EMBL" id="JBBMEX010000002">
    <property type="protein sequence ID" value="MEQ2556693.1"/>
    <property type="molecule type" value="Genomic_DNA"/>
</dbReference>
<keyword evidence="1" id="KW-1277">Toxin-antitoxin system</keyword>
<dbReference type="Gene3D" id="3.30.2310.20">
    <property type="entry name" value="RelE-like"/>
    <property type="match status" value="1"/>
</dbReference>
<accession>A0ABV1HAG2</accession>